<feature type="non-terminal residue" evidence="2">
    <location>
        <position position="1"/>
    </location>
</feature>
<dbReference type="Proteomes" id="UP001432027">
    <property type="component" value="Unassembled WGS sequence"/>
</dbReference>
<comment type="caution">
    <text evidence="2">The sequence shown here is derived from an EMBL/GenBank/DDBJ whole genome shotgun (WGS) entry which is preliminary data.</text>
</comment>
<keyword evidence="1" id="KW-1133">Transmembrane helix</keyword>
<name>A0AAV5ULL8_9BILA</name>
<organism evidence="2 3">
    <name type="scientific">Pristionchus entomophagus</name>
    <dbReference type="NCBI Taxonomy" id="358040"/>
    <lineage>
        <taxon>Eukaryota</taxon>
        <taxon>Metazoa</taxon>
        <taxon>Ecdysozoa</taxon>
        <taxon>Nematoda</taxon>
        <taxon>Chromadorea</taxon>
        <taxon>Rhabditida</taxon>
        <taxon>Rhabditina</taxon>
        <taxon>Diplogasteromorpha</taxon>
        <taxon>Diplogasteroidea</taxon>
        <taxon>Neodiplogasteridae</taxon>
        <taxon>Pristionchus</taxon>
    </lineage>
</organism>
<dbReference type="AlphaFoldDB" id="A0AAV5ULL8"/>
<sequence length="119" mass="13416">SLSCRDPTFEVHLTWKESMQFSLVLSALLLIATTITAVDYEPSQSRFAPAAYSNWASRASDPSAWIGNDDVIDEAQKRAPMRLGKRAAFRMGKRAAFRMGKRAPMRLGKRGPLRLDDWE</sequence>
<evidence type="ECO:0000256" key="1">
    <source>
        <dbReference type="SAM" id="Phobius"/>
    </source>
</evidence>
<protein>
    <submittedName>
        <fullName evidence="2">Uncharacterized protein</fullName>
    </submittedName>
</protein>
<gene>
    <name evidence="2" type="ORF">PENTCL1PPCAC_29722</name>
</gene>
<evidence type="ECO:0000313" key="2">
    <source>
        <dbReference type="EMBL" id="GMT07548.1"/>
    </source>
</evidence>
<feature type="transmembrane region" description="Helical" evidence="1">
    <location>
        <begin position="20"/>
        <end position="38"/>
    </location>
</feature>
<reference evidence="2" key="1">
    <citation type="submission" date="2023-10" db="EMBL/GenBank/DDBJ databases">
        <title>Genome assembly of Pristionchus species.</title>
        <authorList>
            <person name="Yoshida K."/>
            <person name="Sommer R.J."/>
        </authorList>
    </citation>
    <scope>NUCLEOTIDE SEQUENCE</scope>
    <source>
        <strain evidence="2">RS0144</strain>
    </source>
</reference>
<keyword evidence="1" id="KW-0472">Membrane</keyword>
<proteinExistence type="predicted"/>
<keyword evidence="3" id="KW-1185">Reference proteome</keyword>
<evidence type="ECO:0000313" key="3">
    <source>
        <dbReference type="Proteomes" id="UP001432027"/>
    </source>
</evidence>
<dbReference type="EMBL" id="BTSX01000006">
    <property type="protein sequence ID" value="GMT07548.1"/>
    <property type="molecule type" value="Genomic_DNA"/>
</dbReference>
<accession>A0AAV5ULL8</accession>
<keyword evidence="1" id="KW-0812">Transmembrane</keyword>